<name>A0A816LNE4_9BILA</name>
<evidence type="ECO:0000313" key="20">
    <source>
        <dbReference type="Proteomes" id="UP000663887"/>
    </source>
</evidence>
<dbReference type="Gene3D" id="1.10.8.10">
    <property type="entry name" value="DNA helicase RuvA subunit, C-terminal domain"/>
    <property type="match status" value="1"/>
</dbReference>
<dbReference type="SUPFAM" id="SSF56112">
    <property type="entry name" value="Protein kinase-like (PK-like)"/>
    <property type="match status" value="1"/>
</dbReference>
<dbReference type="Gene3D" id="3.30.200.20">
    <property type="entry name" value="Phosphorylase Kinase, domain 1"/>
    <property type="match status" value="1"/>
</dbReference>
<comment type="caution">
    <text evidence="18">The sequence shown here is derived from an EMBL/GenBank/DDBJ whole genome shotgun (WGS) entry which is preliminary data.</text>
</comment>
<evidence type="ECO:0000256" key="13">
    <source>
        <dbReference type="SAM" id="MobiDB-lite"/>
    </source>
</evidence>
<comment type="catalytic activity">
    <reaction evidence="11">
        <text>L-seryl-[protein] + ATP = O-phospho-L-seryl-[protein] + ADP + H(+)</text>
        <dbReference type="Rhea" id="RHEA:17989"/>
        <dbReference type="Rhea" id="RHEA-COMP:9863"/>
        <dbReference type="Rhea" id="RHEA-COMP:11604"/>
        <dbReference type="ChEBI" id="CHEBI:15378"/>
        <dbReference type="ChEBI" id="CHEBI:29999"/>
        <dbReference type="ChEBI" id="CHEBI:30616"/>
        <dbReference type="ChEBI" id="CHEBI:83421"/>
        <dbReference type="ChEBI" id="CHEBI:456216"/>
        <dbReference type="EC" id="2.7.11.1"/>
    </reaction>
</comment>
<feature type="compositionally biased region" description="Low complexity" evidence="13">
    <location>
        <begin position="781"/>
        <end position="790"/>
    </location>
</feature>
<dbReference type="PROSITE" id="PS00108">
    <property type="entry name" value="PROTEIN_KINASE_ST"/>
    <property type="match status" value="1"/>
</dbReference>
<dbReference type="Gene3D" id="3.30.310.80">
    <property type="entry name" value="Kinase associated domain 1, KA1"/>
    <property type="match status" value="1"/>
</dbReference>
<keyword evidence="6" id="KW-0808">Transferase</keyword>
<dbReference type="AlphaFoldDB" id="A0A816LNE4"/>
<feature type="compositionally biased region" description="Low complexity" evidence="13">
    <location>
        <begin position="799"/>
        <end position="810"/>
    </location>
</feature>
<dbReference type="Proteomes" id="UP000663834">
    <property type="component" value="Unassembled WGS sequence"/>
</dbReference>
<evidence type="ECO:0000256" key="6">
    <source>
        <dbReference type="ARBA" id="ARBA00022679"/>
    </source>
</evidence>
<feature type="compositionally biased region" description="Polar residues" evidence="13">
    <location>
        <begin position="730"/>
        <end position="744"/>
    </location>
</feature>
<dbReference type="EMBL" id="CAJNRG010000033">
    <property type="protein sequence ID" value="CAF1946383.1"/>
    <property type="molecule type" value="Genomic_DNA"/>
</dbReference>
<dbReference type="GO" id="GO:0050321">
    <property type="term" value="F:tau-protein kinase activity"/>
    <property type="evidence" value="ECO:0007669"/>
    <property type="project" value="TreeGrafter"/>
</dbReference>
<feature type="compositionally biased region" description="Low complexity" evidence="13">
    <location>
        <begin position="49"/>
        <end position="60"/>
    </location>
</feature>
<dbReference type="GO" id="GO:0035556">
    <property type="term" value="P:intracellular signal transduction"/>
    <property type="evidence" value="ECO:0007669"/>
    <property type="project" value="TreeGrafter"/>
</dbReference>
<evidence type="ECO:0000256" key="3">
    <source>
        <dbReference type="ARBA" id="ARBA00012513"/>
    </source>
</evidence>
<dbReference type="GO" id="GO:0005524">
    <property type="term" value="F:ATP binding"/>
    <property type="evidence" value="ECO:0007669"/>
    <property type="project" value="UniProtKB-UniRule"/>
</dbReference>
<feature type="compositionally biased region" description="Low complexity" evidence="13">
    <location>
        <begin position="818"/>
        <end position="832"/>
    </location>
</feature>
<dbReference type="OrthoDB" id="193931at2759"/>
<evidence type="ECO:0000313" key="18">
    <source>
        <dbReference type="EMBL" id="CAF1946383.1"/>
    </source>
</evidence>
<dbReference type="Proteomes" id="UP000663824">
    <property type="component" value="Unassembled WGS sequence"/>
</dbReference>
<dbReference type="PANTHER" id="PTHR24346">
    <property type="entry name" value="MAP/MICROTUBULE AFFINITY-REGULATING KINASE"/>
    <property type="match status" value="1"/>
</dbReference>
<proteinExistence type="inferred from homology"/>
<accession>A0A816LNE4</accession>
<evidence type="ECO:0000256" key="11">
    <source>
        <dbReference type="ARBA" id="ARBA00048679"/>
    </source>
</evidence>
<organism evidence="18 20">
    <name type="scientific">Rotaria magnacalcarata</name>
    <dbReference type="NCBI Taxonomy" id="392030"/>
    <lineage>
        <taxon>Eukaryota</taxon>
        <taxon>Metazoa</taxon>
        <taxon>Spiralia</taxon>
        <taxon>Gnathifera</taxon>
        <taxon>Rotifera</taxon>
        <taxon>Eurotatoria</taxon>
        <taxon>Bdelloidea</taxon>
        <taxon>Philodinida</taxon>
        <taxon>Philodinidae</taxon>
        <taxon>Rotaria</taxon>
    </lineage>
</organism>
<feature type="compositionally biased region" description="Polar residues" evidence="13">
    <location>
        <begin position="710"/>
        <end position="721"/>
    </location>
</feature>
<keyword evidence="9 12" id="KW-0067">ATP-binding</keyword>
<dbReference type="PROSITE" id="PS00107">
    <property type="entry name" value="PROTEIN_KINASE_ATP"/>
    <property type="match status" value="1"/>
</dbReference>
<sequence>MSTPNQHPKTNIVKLNPPSTSTAMKDNNIADGKSTNNDHHQNNNSTAPTSSLSSTRLQSSKMRSDPNEPHIGKYRFSKTIGKGNFAKVKLARHIPTGREVAIKIIDKAQLNPTSLQKLFREVKIMKGLDHPNIVKLFEVIETEKTLYLVMEYASGGEVFDYLVAHGRMKEKEARAKFRQIVSAVQYLHQKHIVHRDLKAENLLLDAELNIKIADFGFSNEFTPGNKLDTFCGSPPYAAPELFQGKKYDGPEVDVWSLGVILYTLVSGSLPFDGQNLKELRERVLRGKYRIPFYMSTDCENLLKKFLVLNPTRRSALEAIMKDKWINVNFENEELRPFEEPSPDFTDNYRIEAILRETNYPREQILDSLTSRKYDDIMAFYLLLGLRTNETDLQENPALQASNNKGVTDASNIQSSLAPKVASSSTRPSTTNDKENLPSIEKQYRPSTAIAGIPSNNDSSLVNGTATNGIPNCLLTSASIDASTANTSGSTATKTNTSNSSQASNSIQNRTNTNTDKSRAQTVRLPNTAVRRRETLDPVSGESASMRKVEPCNNSDKMKPANNNSGENFNRGGNEPSAAPQAPHNLIRGPLRETYNPKSASLSASSSSSTQQPQISKIPEKIKPRIASPVKLPSASNNTSGSVRVYSNQHQPYNFNPLTIQPSTPTSTTPNTQIASTTSTRAGTGADIAPLSRSSHDRKTIHTIASRPHYPTTNTPTVTGSGFNAEHRASSRNPNSGTMTNSDMNNRYQQGAMMSSGANSGAQSFLSKLSSKFARRKSIRESATSSSSTTAAGGGTIGNSMTGSTASASSSYRRPPDLNNTSMTSSTTGPTTNDNLAVDGSGSVTGEIKPRSLRFTWSMKTTSSMDPSDMMKEIRKVLDINNCDYEQREKFLLLCVHGDPNTDSVVSWEMEVCKLPRLSLNGVRFKRISGTSIGFKNIASKIANELKL</sequence>
<dbReference type="CDD" id="cd12196">
    <property type="entry name" value="MARK1-3_C"/>
    <property type="match status" value="1"/>
</dbReference>
<dbReference type="InterPro" id="IPR049508">
    <property type="entry name" value="MARK1-4_cat"/>
</dbReference>
<dbReference type="Pfam" id="PF00069">
    <property type="entry name" value="Pkinase"/>
    <property type="match status" value="1"/>
</dbReference>
<dbReference type="InterPro" id="IPR017441">
    <property type="entry name" value="Protein_kinase_ATP_BS"/>
</dbReference>
<feature type="compositionally biased region" description="Basic and acidic residues" evidence="13">
    <location>
        <begin position="62"/>
        <end position="71"/>
    </location>
</feature>
<evidence type="ECO:0000259" key="15">
    <source>
        <dbReference type="PROSITE" id="PS50032"/>
    </source>
</evidence>
<dbReference type="PROSITE" id="PS50011">
    <property type="entry name" value="PROTEIN_KINASE_DOM"/>
    <property type="match status" value="1"/>
</dbReference>
<comment type="similarity">
    <text evidence="2">Belongs to the protein kinase superfamily. CAMK Ser/Thr protein kinase family. SNF1 subfamily.</text>
</comment>
<dbReference type="Gene3D" id="1.10.510.10">
    <property type="entry name" value="Transferase(Phosphotransferase) domain 1"/>
    <property type="match status" value="1"/>
</dbReference>
<dbReference type="InterPro" id="IPR011009">
    <property type="entry name" value="Kinase-like_dom_sf"/>
</dbReference>
<dbReference type="InterPro" id="IPR000719">
    <property type="entry name" value="Prot_kinase_dom"/>
</dbReference>
<comment type="catalytic activity">
    <reaction evidence="10">
        <text>L-threonyl-[protein] + ATP = O-phospho-L-threonyl-[protein] + ADP + H(+)</text>
        <dbReference type="Rhea" id="RHEA:46608"/>
        <dbReference type="Rhea" id="RHEA-COMP:11060"/>
        <dbReference type="Rhea" id="RHEA-COMP:11605"/>
        <dbReference type="ChEBI" id="CHEBI:15378"/>
        <dbReference type="ChEBI" id="CHEBI:30013"/>
        <dbReference type="ChEBI" id="CHEBI:30616"/>
        <dbReference type="ChEBI" id="CHEBI:61977"/>
        <dbReference type="ChEBI" id="CHEBI:456216"/>
        <dbReference type="EC" id="2.7.11.1"/>
    </reaction>
</comment>
<dbReference type="FunFam" id="3.30.200.20:FF:000003">
    <property type="entry name" value="Non-specific serine/threonine protein kinase"/>
    <property type="match status" value="1"/>
</dbReference>
<keyword evidence="5" id="KW-0723">Serine/threonine-protein kinase</keyword>
<evidence type="ECO:0000256" key="1">
    <source>
        <dbReference type="ARBA" id="ARBA00004496"/>
    </source>
</evidence>
<dbReference type="Proteomes" id="UP000663887">
    <property type="component" value="Unassembled WGS sequence"/>
</dbReference>
<dbReference type="InterPro" id="IPR008271">
    <property type="entry name" value="Ser/Thr_kinase_AS"/>
</dbReference>
<evidence type="ECO:0000256" key="4">
    <source>
        <dbReference type="ARBA" id="ARBA00022490"/>
    </source>
</evidence>
<feature type="region of interest" description="Disordered" evidence="13">
    <location>
        <begin position="776"/>
        <end position="846"/>
    </location>
</feature>
<evidence type="ECO:0000256" key="10">
    <source>
        <dbReference type="ARBA" id="ARBA00047899"/>
    </source>
</evidence>
<keyword evidence="8" id="KW-0418">Kinase</keyword>
<evidence type="ECO:0000259" key="14">
    <source>
        <dbReference type="PROSITE" id="PS50011"/>
    </source>
</evidence>
<dbReference type="EMBL" id="CAJNRE010020886">
    <property type="protein sequence ID" value="CAF2244974.1"/>
    <property type="molecule type" value="Genomic_DNA"/>
</dbReference>
<feature type="domain" description="Protein kinase" evidence="14">
    <location>
        <begin position="74"/>
        <end position="325"/>
    </location>
</feature>
<dbReference type="EC" id="2.7.11.1" evidence="3"/>
<reference evidence="18" key="1">
    <citation type="submission" date="2021-02" db="EMBL/GenBank/DDBJ databases">
        <authorList>
            <person name="Nowell W R."/>
        </authorList>
    </citation>
    <scope>NUCLEOTIDE SEQUENCE</scope>
</reference>
<dbReference type="InterPro" id="IPR001772">
    <property type="entry name" value="KA1_dom"/>
</dbReference>
<protein>
    <recommendedName>
        <fullName evidence="3">non-specific serine/threonine protein kinase</fullName>
        <ecNumber evidence="3">2.7.11.1</ecNumber>
    </recommendedName>
</protein>
<feature type="compositionally biased region" description="Polar residues" evidence="13">
    <location>
        <begin position="398"/>
        <end position="430"/>
    </location>
</feature>
<evidence type="ECO:0000313" key="16">
    <source>
        <dbReference type="EMBL" id="CAF1369203.1"/>
    </source>
</evidence>
<feature type="domain" description="KA1" evidence="15">
    <location>
        <begin position="898"/>
        <end position="947"/>
    </location>
</feature>
<feature type="region of interest" description="Disordered" evidence="13">
    <location>
        <begin position="398"/>
        <end position="440"/>
    </location>
</feature>
<keyword evidence="7 12" id="KW-0547">Nucleotide-binding</keyword>
<feature type="binding site" evidence="12">
    <location>
        <position position="103"/>
    </location>
    <ligand>
        <name>ATP</name>
        <dbReference type="ChEBI" id="CHEBI:30616"/>
    </ligand>
</feature>
<dbReference type="SUPFAM" id="SSF103243">
    <property type="entry name" value="KA1-like"/>
    <property type="match status" value="1"/>
</dbReference>
<dbReference type="InterPro" id="IPR028375">
    <property type="entry name" value="KA1/Ssp2_C"/>
</dbReference>
<evidence type="ECO:0000256" key="9">
    <source>
        <dbReference type="ARBA" id="ARBA00022840"/>
    </source>
</evidence>
<dbReference type="CDD" id="cd14072">
    <property type="entry name" value="STKc_MARK"/>
    <property type="match status" value="1"/>
</dbReference>
<keyword evidence="4" id="KW-0963">Cytoplasm</keyword>
<dbReference type="SMART" id="SM00220">
    <property type="entry name" value="S_TKc"/>
    <property type="match status" value="1"/>
</dbReference>
<dbReference type="PROSITE" id="PS50032">
    <property type="entry name" value="KA1"/>
    <property type="match status" value="1"/>
</dbReference>
<feature type="region of interest" description="Disordered" evidence="13">
    <location>
        <begin position="483"/>
        <end position="641"/>
    </location>
</feature>
<evidence type="ECO:0000313" key="19">
    <source>
        <dbReference type="EMBL" id="CAF2244974.1"/>
    </source>
</evidence>
<evidence type="ECO:0000256" key="12">
    <source>
        <dbReference type="PROSITE-ProRule" id="PRU10141"/>
    </source>
</evidence>
<dbReference type="FunFam" id="1.10.510.10:FF:001032">
    <property type="entry name" value="KP78b, isoform A"/>
    <property type="match status" value="1"/>
</dbReference>
<dbReference type="EMBL" id="CAJNRF010000030">
    <property type="protein sequence ID" value="CAF1930446.1"/>
    <property type="molecule type" value="Genomic_DNA"/>
</dbReference>
<feature type="compositionally biased region" description="Polar residues" evidence="13">
    <location>
        <begin position="506"/>
        <end position="524"/>
    </location>
</feature>
<dbReference type="FunFam" id="3.30.310.80:FF:000001">
    <property type="entry name" value="Non-specific serine/threonine protein kinase"/>
    <property type="match status" value="1"/>
</dbReference>
<evidence type="ECO:0000256" key="5">
    <source>
        <dbReference type="ARBA" id="ARBA00022527"/>
    </source>
</evidence>
<evidence type="ECO:0000256" key="7">
    <source>
        <dbReference type="ARBA" id="ARBA00022741"/>
    </source>
</evidence>
<feature type="compositionally biased region" description="Low complexity" evidence="13">
    <location>
        <begin position="598"/>
        <end position="608"/>
    </location>
</feature>
<dbReference type="EMBL" id="CAJNOW010003017">
    <property type="protein sequence ID" value="CAF1369203.1"/>
    <property type="molecule type" value="Genomic_DNA"/>
</dbReference>
<evidence type="ECO:0000256" key="8">
    <source>
        <dbReference type="ARBA" id="ARBA00022777"/>
    </source>
</evidence>
<feature type="compositionally biased region" description="Low complexity" evidence="13">
    <location>
        <begin position="658"/>
        <end position="685"/>
    </location>
</feature>
<evidence type="ECO:0000256" key="2">
    <source>
        <dbReference type="ARBA" id="ARBA00006234"/>
    </source>
</evidence>
<dbReference type="PANTHER" id="PTHR24346:SF82">
    <property type="entry name" value="KP78A-RELATED"/>
    <property type="match status" value="1"/>
</dbReference>
<feature type="compositionally biased region" description="Low complexity" evidence="13">
    <location>
        <begin position="483"/>
        <end position="505"/>
    </location>
</feature>
<gene>
    <name evidence="16" type="ORF">KQP761_LOCUS8132</name>
    <name evidence="19" type="ORF">MBJ925_LOCUS37555</name>
    <name evidence="17" type="ORF">WKI299_LOCUS477</name>
    <name evidence="18" type="ORF">XDN619_LOCUS675</name>
</gene>
<comment type="subcellular location">
    <subcellularLocation>
        <location evidence="1">Cytoplasm</location>
    </subcellularLocation>
</comment>
<feature type="region of interest" description="Disordered" evidence="13">
    <location>
        <begin position="657"/>
        <end position="744"/>
    </location>
</feature>
<dbReference type="GO" id="GO:0005737">
    <property type="term" value="C:cytoplasm"/>
    <property type="evidence" value="ECO:0007669"/>
    <property type="project" value="UniProtKB-SubCell"/>
</dbReference>
<dbReference type="Pfam" id="PF02149">
    <property type="entry name" value="KA1"/>
    <property type="match status" value="1"/>
</dbReference>
<dbReference type="GO" id="GO:0000226">
    <property type="term" value="P:microtubule cytoskeleton organization"/>
    <property type="evidence" value="ECO:0007669"/>
    <property type="project" value="TreeGrafter"/>
</dbReference>
<evidence type="ECO:0000313" key="17">
    <source>
        <dbReference type="EMBL" id="CAF1930446.1"/>
    </source>
</evidence>
<feature type="region of interest" description="Disordered" evidence="13">
    <location>
        <begin position="1"/>
        <end position="74"/>
    </location>
</feature>
<dbReference type="Proteomes" id="UP000663856">
    <property type="component" value="Unassembled WGS sequence"/>
</dbReference>